<evidence type="ECO:0000256" key="1">
    <source>
        <dbReference type="ARBA" id="ARBA00004613"/>
    </source>
</evidence>
<protein>
    <submittedName>
        <fullName evidence="6">23813_t:CDS:1</fullName>
    </submittedName>
</protein>
<dbReference type="InterPro" id="IPR005203">
    <property type="entry name" value="Hemocyanin_C"/>
</dbReference>
<evidence type="ECO:0000256" key="4">
    <source>
        <dbReference type="ARBA" id="ARBA00023157"/>
    </source>
</evidence>
<evidence type="ECO:0000256" key="3">
    <source>
        <dbReference type="ARBA" id="ARBA00022723"/>
    </source>
</evidence>
<dbReference type="GO" id="GO:0016491">
    <property type="term" value="F:oxidoreductase activity"/>
    <property type="evidence" value="ECO:0007669"/>
    <property type="project" value="InterPro"/>
</dbReference>
<dbReference type="OrthoDB" id="8119704at2759"/>
<dbReference type="InterPro" id="IPR014756">
    <property type="entry name" value="Ig_E-set"/>
</dbReference>
<dbReference type="InterPro" id="IPR013788">
    <property type="entry name" value="Hemocyanin/hexamerin"/>
</dbReference>
<dbReference type="GO" id="GO:0046872">
    <property type="term" value="F:metal ion binding"/>
    <property type="evidence" value="ECO:0007669"/>
    <property type="project" value="UniProtKB-KW"/>
</dbReference>
<evidence type="ECO:0000313" key="6">
    <source>
        <dbReference type="EMBL" id="CAG8704901.1"/>
    </source>
</evidence>
<keyword evidence="4" id="KW-1015">Disulfide bond</keyword>
<evidence type="ECO:0000313" key="7">
    <source>
        <dbReference type="Proteomes" id="UP000789759"/>
    </source>
</evidence>
<keyword evidence="7" id="KW-1185">Reference proteome</keyword>
<keyword evidence="3" id="KW-0479">Metal-binding</keyword>
<dbReference type="EMBL" id="CAJVQA010011203">
    <property type="protein sequence ID" value="CAG8704901.1"/>
    <property type="molecule type" value="Genomic_DNA"/>
</dbReference>
<dbReference type="Pfam" id="PF03723">
    <property type="entry name" value="Hemocyanin_C"/>
    <property type="match status" value="1"/>
</dbReference>
<dbReference type="GO" id="GO:0005576">
    <property type="term" value="C:extracellular region"/>
    <property type="evidence" value="ECO:0007669"/>
    <property type="project" value="UniProtKB-SubCell"/>
</dbReference>
<dbReference type="InterPro" id="IPR002227">
    <property type="entry name" value="Tyrosinase_Cu-bd"/>
</dbReference>
<comment type="caution">
    <text evidence="6">The sequence shown here is derived from an EMBL/GenBank/DDBJ whole genome shotgun (WGS) entry which is preliminary data.</text>
</comment>
<dbReference type="PROSITE" id="PS00498">
    <property type="entry name" value="TYROSINASE_2"/>
    <property type="match status" value="1"/>
</dbReference>
<dbReference type="Gene3D" id="2.60.40.1520">
    <property type="entry name" value="Hemocyanin, C-terminal domain"/>
    <property type="match status" value="1"/>
</dbReference>
<dbReference type="InterPro" id="IPR037020">
    <property type="entry name" value="Hemocyanin_C_sf"/>
</dbReference>
<dbReference type="Proteomes" id="UP000789759">
    <property type="component" value="Unassembled WGS sequence"/>
</dbReference>
<dbReference type="SUPFAM" id="SSF48056">
    <property type="entry name" value="Di-copper centre-containing domain"/>
    <property type="match status" value="1"/>
</dbReference>
<keyword evidence="2" id="KW-0964">Secreted</keyword>
<dbReference type="Pfam" id="PF00372">
    <property type="entry name" value="Hemocyanin_M"/>
    <property type="match status" value="1"/>
</dbReference>
<gene>
    <name evidence="6" type="ORF">CPELLU_LOCUS12017</name>
</gene>
<comment type="subcellular location">
    <subcellularLocation>
        <location evidence="1">Secreted</location>
    </subcellularLocation>
</comment>
<evidence type="ECO:0000259" key="5">
    <source>
        <dbReference type="PROSITE" id="PS00498"/>
    </source>
</evidence>
<accession>A0A9N9HTI7</accession>
<dbReference type="InterPro" id="IPR008922">
    <property type="entry name" value="Di-copper_centre_dom_sf"/>
</dbReference>
<feature type="domain" description="Tyrosinase copper-binding" evidence="5">
    <location>
        <begin position="381"/>
        <end position="392"/>
    </location>
</feature>
<sequence length="712" mass="83246">MVEEIKFFYDIAYDTCYKESSKTSPYCAKVLENKSKRSFTYEPEHKRYIKRSADPLEDELSYHGLVYMPKTRKRNPQSLLKEKRTFKREETDTNAQNLESNLTSNLTSNLASNLTFNLTSNLTSNTSTTSPIVNTTFNNSTTEETEDVILKLALSLTKLRYIFRNPPPAKINPNGWPDKDVYDPALDKMFWWRNDPVLNEFHEHWHIVMMTVTDSIPRNREGENFIYTHRHLLARYDAERLCLDIEKVKALTDYVTPVPEPFYPHPYLVEDWNDEKVPFPARPANQSFHDIVEVVDGKLKTWTIVEMERLRVSVIEWIDGGTNDEYPTPLQLTDSDTAKLALDVETNLHNYGHELFSYMMHPYTIGYPPSVLVGARAGIRDPLFWRWHRHLDDLLLRWQDRFEPSDFHHDAPNVTIRQTDIILSFTDVLLKVYPTGQKDKWSEFGKKTFGGSNFDVDFLYSPIVTNEFHTKMKYREYVWREDLFTKENISYVYPREWNYFLRVTNEVNIVSMILLIIVLNERTSTITFRIFFVPEVYADSRVHWIELDKFKAILQPLEKAVIVRECDKSIIIRKPAQKTESEFDESQITPSMKKANLLLTVQAKSEKAFCNCGWPYHMILPRGTKGEGIKFKLIVFISDGTNDMVPLYDQCGSTVLCGGEKWADRIPDARPLGYPFDRPFKNGSYEKTFKGLHNAAIRDVTIIWKDDDFPEF</sequence>
<dbReference type="Gene3D" id="1.10.1280.10">
    <property type="entry name" value="Di-copper center containing domain from catechol oxidase"/>
    <property type="match status" value="1"/>
</dbReference>
<dbReference type="PANTHER" id="PTHR11511:SF4">
    <property type="entry name" value="PHENOLOXIDASE 2-RELATED"/>
    <property type="match status" value="1"/>
</dbReference>
<name>A0A9N9HTI7_9GLOM</name>
<organism evidence="6 7">
    <name type="scientific">Cetraspora pellucida</name>
    <dbReference type="NCBI Taxonomy" id="1433469"/>
    <lineage>
        <taxon>Eukaryota</taxon>
        <taxon>Fungi</taxon>
        <taxon>Fungi incertae sedis</taxon>
        <taxon>Mucoromycota</taxon>
        <taxon>Glomeromycotina</taxon>
        <taxon>Glomeromycetes</taxon>
        <taxon>Diversisporales</taxon>
        <taxon>Gigasporaceae</taxon>
        <taxon>Cetraspora</taxon>
    </lineage>
</organism>
<dbReference type="PANTHER" id="PTHR11511">
    <property type="entry name" value="LARVAL STORAGE PROTEIN/PHENOLOXIDASE"/>
    <property type="match status" value="1"/>
</dbReference>
<dbReference type="AlphaFoldDB" id="A0A9N9HTI7"/>
<dbReference type="SUPFAM" id="SSF81296">
    <property type="entry name" value="E set domains"/>
    <property type="match status" value="1"/>
</dbReference>
<reference evidence="6" key="1">
    <citation type="submission" date="2021-06" db="EMBL/GenBank/DDBJ databases">
        <authorList>
            <person name="Kallberg Y."/>
            <person name="Tangrot J."/>
            <person name="Rosling A."/>
        </authorList>
    </citation>
    <scope>NUCLEOTIDE SEQUENCE</scope>
    <source>
        <strain evidence="6">FL966</strain>
    </source>
</reference>
<evidence type="ECO:0000256" key="2">
    <source>
        <dbReference type="ARBA" id="ARBA00022525"/>
    </source>
</evidence>
<dbReference type="InterPro" id="IPR000896">
    <property type="entry name" value="Hemocyanin/hexamerin_mid_dom"/>
</dbReference>
<proteinExistence type="predicted"/>